<accession>A0A1F7HIS2</accession>
<gene>
    <name evidence="1" type="ORF">A3F29_04385</name>
</gene>
<sequence length="80" mass="8950">MDDLLQDFNIKRSKSAAKIDMKDLSKFESSIIEILKGDSMSTDEILDKHGKDLTLILQALTSLELKGYVVKNADGKYTIT</sequence>
<comment type="caution">
    <text evidence="1">The sequence shown here is derived from an EMBL/GenBank/DDBJ whole genome shotgun (WGS) entry which is preliminary data.</text>
</comment>
<name>A0A1F7HIS2_9BACT</name>
<organism evidence="1 2">
    <name type="scientific">Candidatus Roizmanbacteria bacterium RIFCSPHIGHO2_12_FULL_33_9</name>
    <dbReference type="NCBI Taxonomy" id="1802045"/>
    <lineage>
        <taxon>Bacteria</taxon>
        <taxon>Candidatus Roizmaniibacteriota</taxon>
    </lineage>
</organism>
<proteinExistence type="predicted"/>
<dbReference type="InterPro" id="IPR036390">
    <property type="entry name" value="WH_DNA-bd_sf"/>
</dbReference>
<reference evidence="1 2" key="1">
    <citation type="journal article" date="2016" name="Nat. Commun.">
        <title>Thousands of microbial genomes shed light on interconnected biogeochemical processes in an aquifer system.</title>
        <authorList>
            <person name="Anantharaman K."/>
            <person name="Brown C.T."/>
            <person name="Hug L.A."/>
            <person name="Sharon I."/>
            <person name="Castelle C.J."/>
            <person name="Probst A.J."/>
            <person name="Thomas B.C."/>
            <person name="Singh A."/>
            <person name="Wilkins M.J."/>
            <person name="Karaoz U."/>
            <person name="Brodie E.L."/>
            <person name="Williams K.H."/>
            <person name="Hubbard S.S."/>
            <person name="Banfield J.F."/>
        </authorList>
    </citation>
    <scope>NUCLEOTIDE SEQUENCE [LARGE SCALE GENOMIC DNA]</scope>
</reference>
<protein>
    <submittedName>
        <fullName evidence="1">Uncharacterized protein</fullName>
    </submittedName>
</protein>
<dbReference type="InterPro" id="IPR036388">
    <property type="entry name" value="WH-like_DNA-bd_sf"/>
</dbReference>
<dbReference type="Gene3D" id="1.10.10.10">
    <property type="entry name" value="Winged helix-like DNA-binding domain superfamily/Winged helix DNA-binding domain"/>
    <property type="match status" value="1"/>
</dbReference>
<dbReference type="Proteomes" id="UP000177199">
    <property type="component" value="Unassembled WGS sequence"/>
</dbReference>
<dbReference type="SUPFAM" id="SSF46785">
    <property type="entry name" value="Winged helix' DNA-binding domain"/>
    <property type="match status" value="1"/>
</dbReference>
<evidence type="ECO:0000313" key="2">
    <source>
        <dbReference type="Proteomes" id="UP000177199"/>
    </source>
</evidence>
<evidence type="ECO:0000313" key="1">
    <source>
        <dbReference type="EMBL" id="OGK30973.1"/>
    </source>
</evidence>
<dbReference type="AlphaFoldDB" id="A0A1F7HIS2"/>
<dbReference type="EMBL" id="MFZV01000034">
    <property type="protein sequence ID" value="OGK30973.1"/>
    <property type="molecule type" value="Genomic_DNA"/>
</dbReference>